<gene>
    <name evidence="3" type="ORF">SHKM778_11450</name>
</gene>
<accession>A0AAT9HC07</accession>
<keyword evidence="1" id="KW-0812">Transmembrane</keyword>
<evidence type="ECO:0000259" key="2">
    <source>
        <dbReference type="Pfam" id="PF12172"/>
    </source>
</evidence>
<evidence type="ECO:0000256" key="1">
    <source>
        <dbReference type="SAM" id="Phobius"/>
    </source>
</evidence>
<reference evidence="3" key="2">
    <citation type="submission" date="2024-07" db="EMBL/GenBank/DDBJ databases">
        <title>Streptomyces haneummycinica sp. nov., a new antibiotic-producing actinobacterium isolated from marine sediment.</title>
        <authorList>
            <person name="Uemura M."/>
            <person name="Hamada M."/>
            <person name="Hirano S."/>
            <person name="Kobayashi K."/>
            <person name="Ohshiro T."/>
            <person name="Kobayashi T."/>
            <person name="Terahara T."/>
        </authorList>
    </citation>
    <scope>NUCLEOTIDE SEQUENCE</scope>
    <source>
        <strain evidence="3">KM77-8</strain>
    </source>
</reference>
<feature type="domain" description="ChsH2 rubredoxin-like zinc ribbon" evidence="2">
    <location>
        <begin position="20"/>
        <end position="50"/>
    </location>
</feature>
<dbReference type="Pfam" id="PF12172">
    <property type="entry name" value="zf-ChsH2"/>
    <property type="match status" value="1"/>
</dbReference>
<dbReference type="EMBL" id="AP035768">
    <property type="protein sequence ID" value="BFO14757.1"/>
    <property type="molecule type" value="Genomic_DNA"/>
</dbReference>
<name>A0AAT9HC07_9ACTN</name>
<reference evidence="3" key="1">
    <citation type="submission" date="2024-06" db="EMBL/GenBank/DDBJ databases">
        <authorList>
            <consortium name="consrtm"/>
            <person name="Uemura M."/>
            <person name="Terahara T."/>
        </authorList>
    </citation>
    <scope>NUCLEOTIDE SEQUENCE</scope>
    <source>
        <strain evidence="3">KM77-8</strain>
    </source>
</reference>
<evidence type="ECO:0000313" key="3">
    <source>
        <dbReference type="EMBL" id="BFO14757.1"/>
    </source>
</evidence>
<proteinExistence type="predicted"/>
<sequence length="197" mass="21460">MGPVLPAKPVAARPVVRPTAVEEGDVVGRACPVCGTVNRPERRFCRRCAAELRPAEKPVPLPWWRTVWPFRRRRRTGSGSGFRFAVILAVVLALCAAGFLLLPAGRALIEDTRDKLGKATPITPAGVEASAAVRGHPATDTTDGLNDRYWGAPGPGASVTYTFRKPFRLVDLIITNGASTSPRRTPVRAARSRWTWR</sequence>
<dbReference type="AlphaFoldDB" id="A0AAT9HC07"/>
<organism evidence="3">
    <name type="scientific">Streptomyces haneummycinicus</name>
    <dbReference type="NCBI Taxonomy" id="3074435"/>
    <lineage>
        <taxon>Bacteria</taxon>
        <taxon>Bacillati</taxon>
        <taxon>Actinomycetota</taxon>
        <taxon>Actinomycetes</taxon>
        <taxon>Kitasatosporales</taxon>
        <taxon>Streptomycetaceae</taxon>
        <taxon>Streptomyces</taxon>
    </lineage>
</organism>
<keyword evidence="1" id="KW-1133">Transmembrane helix</keyword>
<keyword evidence="1" id="KW-0472">Membrane</keyword>
<feature type="transmembrane region" description="Helical" evidence="1">
    <location>
        <begin position="81"/>
        <end position="102"/>
    </location>
</feature>
<dbReference type="InterPro" id="IPR022002">
    <property type="entry name" value="ChsH2_Znr"/>
</dbReference>
<protein>
    <recommendedName>
        <fullName evidence="2">ChsH2 rubredoxin-like zinc ribbon domain-containing protein</fullName>
    </recommendedName>
</protein>